<dbReference type="SUPFAM" id="SSF55785">
    <property type="entry name" value="PYP-like sensor domain (PAS domain)"/>
    <property type="match status" value="4"/>
</dbReference>
<dbReference type="SUPFAM" id="SSF55874">
    <property type="entry name" value="ATPase domain of HSP90 chaperone/DNA topoisomerase II/histidine kinase"/>
    <property type="match status" value="1"/>
</dbReference>
<name>H1YYS2_9EURY</name>
<evidence type="ECO:0000259" key="6">
    <source>
        <dbReference type="PROSITE" id="PS50109"/>
    </source>
</evidence>
<feature type="domain" description="Histidine kinase" evidence="6">
    <location>
        <begin position="650"/>
        <end position="847"/>
    </location>
</feature>
<feature type="domain" description="PAS" evidence="7">
    <location>
        <begin position="393"/>
        <end position="447"/>
    </location>
</feature>
<dbReference type="Pfam" id="PF13426">
    <property type="entry name" value="PAS_9"/>
    <property type="match status" value="2"/>
</dbReference>
<evidence type="ECO:0000256" key="2">
    <source>
        <dbReference type="ARBA" id="ARBA00012438"/>
    </source>
</evidence>
<dbReference type="InterPro" id="IPR000014">
    <property type="entry name" value="PAS"/>
</dbReference>
<dbReference type="PATRIC" id="fig|937775.9.peg.3311"/>
<protein>
    <recommendedName>
        <fullName evidence="2">histidine kinase</fullName>
        <ecNumber evidence="2">2.7.13.3</ecNumber>
    </recommendedName>
</protein>
<accession>H1YYS2</accession>
<proteinExistence type="predicted"/>
<gene>
    <name evidence="9" type="ORF">Metlim_2961</name>
</gene>
<dbReference type="InterPro" id="IPR000700">
    <property type="entry name" value="PAS-assoc_C"/>
</dbReference>
<comment type="catalytic activity">
    <reaction evidence="1">
        <text>ATP + protein L-histidine = ADP + protein N-phospho-L-histidine.</text>
        <dbReference type="EC" id="2.7.13.3"/>
    </reaction>
</comment>
<evidence type="ECO:0000259" key="8">
    <source>
        <dbReference type="PROSITE" id="PS50113"/>
    </source>
</evidence>
<dbReference type="EMBL" id="CM001436">
    <property type="protein sequence ID" value="EHQ36994.1"/>
    <property type="molecule type" value="Genomic_DNA"/>
</dbReference>
<dbReference type="Pfam" id="PF02518">
    <property type="entry name" value="HATPase_c"/>
    <property type="match status" value="1"/>
</dbReference>
<dbReference type="InterPro" id="IPR035965">
    <property type="entry name" value="PAS-like_dom_sf"/>
</dbReference>
<dbReference type="Pfam" id="PF00989">
    <property type="entry name" value="PAS"/>
    <property type="match status" value="1"/>
</dbReference>
<dbReference type="HOGENOM" id="CLU_000445_114_58_2"/>
<dbReference type="STRING" id="937775.Metlim_2961"/>
<dbReference type="InParanoid" id="H1YYS2"/>
<dbReference type="SMART" id="SM00091">
    <property type="entry name" value="PAS"/>
    <property type="match status" value="4"/>
</dbReference>
<dbReference type="SMART" id="SM00086">
    <property type="entry name" value="PAC"/>
    <property type="match status" value="3"/>
</dbReference>
<evidence type="ECO:0000259" key="7">
    <source>
        <dbReference type="PROSITE" id="PS50112"/>
    </source>
</evidence>
<sequence length="851" mass="94736">MSDDSNCSISAGKKCLDKLSELISLEVSGDEIYGIMAEIISSVFREPENTGAVISVGDEVWHSSSYDSSKECPVFLKRNLELSGISYGYINVVYYGSSYSGDEYFTDADELFLDAVSCRILIICLKDSSRAELNRCNADAGAYRQILNNSPVIAFLWETGEGWPVRFVSDNVSVLGYSPDDFYSGKILYADLIHPDDLKRVEDEISGHLSAGADDYSQEYRVFNRDGELRNIYDRTIVRRDEEGSPVLFEGIIIDITERVVTEEELKLANEKYSTVFSLNPDVIILSTLDEGVVLEVNDRWESFSGIQRDDVIGRKILDLNFYLCHEDRERYVRELEESGSVLNFELDLNIQDMVRTVFMSGRIIELEDAKCLITIIHDMTGQKIIEEKLKESEEKFRAVSETATDAICIMDDSGAVVFWNKAAGEMFGYSSGDVSGRNFVDVFVPEGGNIGAGDGLYPYINKIFESELLTRDSVRVPVEISSSVLESGGEKFIVSIIRDISERKKYEDELKDAAIKIRTVFDSIGDAMYVIDRDYSIVDVNKGIYDAFGFKPEDLTGRKCYSVFHGADKPCELCAAGGVFKTGTSGRVEKSVINPDGSVAYYDTFGSPITDLSGNVIQAVISARNITDMNNYRSSLEEANKKLNLLSGITRHDILNSITIATGYLGLMKENIPAEDRDYASKLEISIKNIQRQIEFTRDYQDMGVKPPEWQVIEPIILECLSEGGGVPSGVHVTLEIKPVVVYADVMLRKAFCNIITNAYKHAFGMKNLSVISGNENGNLLIRIYDDGSGVPEDKKESIFRPAFGRKHGYGLFLVREILSITGITIKEMGGEGEGACFEITVPSGKWQSV</sequence>
<evidence type="ECO:0000256" key="4">
    <source>
        <dbReference type="ARBA" id="ARBA00022679"/>
    </source>
</evidence>
<dbReference type="InterPro" id="IPR013767">
    <property type="entry name" value="PAS_fold"/>
</dbReference>
<dbReference type="InterPro" id="IPR005467">
    <property type="entry name" value="His_kinase_dom"/>
</dbReference>
<feature type="domain" description="PAS" evidence="7">
    <location>
        <begin position="173"/>
        <end position="212"/>
    </location>
</feature>
<organism evidence="9 10">
    <name type="scientific">Methanoplanus limicola DSM 2279</name>
    <dbReference type="NCBI Taxonomy" id="937775"/>
    <lineage>
        <taxon>Archaea</taxon>
        <taxon>Methanobacteriati</taxon>
        <taxon>Methanobacteriota</taxon>
        <taxon>Stenosarchaea group</taxon>
        <taxon>Methanomicrobia</taxon>
        <taxon>Methanomicrobiales</taxon>
        <taxon>Methanomicrobiaceae</taxon>
        <taxon>Methanoplanus</taxon>
    </lineage>
</organism>
<dbReference type="InterPro" id="IPR003594">
    <property type="entry name" value="HATPase_dom"/>
</dbReference>
<feature type="domain" description="PAC" evidence="8">
    <location>
        <begin position="587"/>
        <end position="639"/>
    </location>
</feature>
<dbReference type="PANTHER" id="PTHR43304:SF1">
    <property type="entry name" value="PAC DOMAIN-CONTAINING PROTEIN"/>
    <property type="match status" value="1"/>
</dbReference>
<reference evidence="9 10" key="1">
    <citation type="submission" date="2011-10" db="EMBL/GenBank/DDBJ databases">
        <title>The Improved High-Quality Draft genome of Methanoplanus limicola DSM 2279.</title>
        <authorList>
            <consortium name="US DOE Joint Genome Institute (JGI-PGF)"/>
            <person name="Lucas S."/>
            <person name="Copeland A."/>
            <person name="Lapidus A."/>
            <person name="Glavina del Rio T."/>
            <person name="Dalin E."/>
            <person name="Tice H."/>
            <person name="Bruce D."/>
            <person name="Goodwin L."/>
            <person name="Pitluck S."/>
            <person name="Peters L."/>
            <person name="Mikhailova N."/>
            <person name="Lu M."/>
            <person name="Kyrpides N."/>
            <person name="Mavromatis K."/>
            <person name="Ivanova N."/>
            <person name="Markowitz V."/>
            <person name="Cheng J.-F."/>
            <person name="Hugenholtz P."/>
            <person name="Woyke T."/>
            <person name="Wu D."/>
            <person name="Wirth R."/>
            <person name="Brambilla E.-M."/>
            <person name="Klenk H.-P."/>
            <person name="Eisen J.A."/>
        </authorList>
    </citation>
    <scope>NUCLEOTIDE SEQUENCE [LARGE SCALE GENOMIC DNA]</scope>
    <source>
        <strain evidence="9 10">DSM 2279</strain>
    </source>
</reference>
<dbReference type="OrthoDB" id="3369at2157"/>
<dbReference type="SMART" id="SM00387">
    <property type="entry name" value="HATPase_c"/>
    <property type="match status" value="1"/>
</dbReference>
<feature type="domain" description="PAC" evidence="8">
    <location>
        <begin position="216"/>
        <end position="268"/>
    </location>
</feature>
<dbReference type="PROSITE" id="PS50109">
    <property type="entry name" value="HIS_KIN"/>
    <property type="match status" value="1"/>
</dbReference>
<dbReference type="PANTHER" id="PTHR43304">
    <property type="entry name" value="PHYTOCHROME-LIKE PROTEIN CPH1"/>
    <property type="match status" value="1"/>
</dbReference>
<keyword evidence="4" id="KW-0808">Transferase</keyword>
<dbReference type="AlphaFoldDB" id="H1YYS2"/>
<dbReference type="InterPro" id="IPR052162">
    <property type="entry name" value="Sensor_kinase/Photoreceptor"/>
</dbReference>
<dbReference type="CDD" id="cd00130">
    <property type="entry name" value="PAS"/>
    <property type="match status" value="4"/>
</dbReference>
<keyword evidence="5 9" id="KW-0418">Kinase</keyword>
<evidence type="ECO:0000256" key="5">
    <source>
        <dbReference type="ARBA" id="ARBA00022777"/>
    </source>
</evidence>
<dbReference type="InterPro" id="IPR013655">
    <property type="entry name" value="PAS_fold_3"/>
</dbReference>
<dbReference type="GO" id="GO:0004673">
    <property type="term" value="F:protein histidine kinase activity"/>
    <property type="evidence" value="ECO:0007669"/>
    <property type="project" value="UniProtKB-EC"/>
</dbReference>
<evidence type="ECO:0000313" key="9">
    <source>
        <dbReference type="EMBL" id="EHQ36994.1"/>
    </source>
</evidence>
<dbReference type="Gene3D" id="3.30.565.10">
    <property type="entry name" value="Histidine kinase-like ATPase, C-terminal domain"/>
    <property type="match status" value="1"/>
</dbReference>
<dbReference type="Proteomes" id="UP000005741">
    <property type="component" value="Chromosome"/>
</dbReference>
<evidence type="ECO:0000313" key="10">
    <source>
        <dbReference type="Proteomes" id="UP000005741"/>
    </source>
</evidence>
<dbReference type="RefSeq" id="WP_004079713.1">
    <property type="nucleotide sequence ID" value="NZ_CM001436.1"/>
</dbReference>
<dbReference type="InterPro" id="IPR036890">
    <property type="entry name" value="HATPase_C_sf"/>
</dbReference>
<keyword evidence="10" id="KW-1185">Reference proteome</keyword>
<evidence type="ECO:0000256" key="1">
    <source>
        <dbReference type="ARBA" id="ARBA00000085"/>
    </source>
</evidence>
<dbReference type="Pfam" id="PF08447">
    <property type="entry name" value="PAS_3"/>
    <property type="match status" value="1"/>
</dbReference>
<dbReference type="PROSITE" id="PS50112">
    <property type="entry name" value="PAS"/>
    <property type="match status" value="4"/>
</dbReference>
<evidence type="ECO:0000256" key="3">
    <source>
        <dbReference type="ARBA" id="ARBA00022553"/>
    </source>
</evidence>
<dbReference type="GO" id="GO:0006355">
    <property type="term" value="P:regulation of DNA-templated transcription"/>
    <property type="evidence" value="ECO:0007669"/>
    <property type="project" value="InterPro"/>
</dbReference>
<dbReference type="Gene3D" id="3.30.450.20">
    <property type="entry name" value="PAS domain"/>
    <property type="match status" value="4"/>
</dbReference>
<dbReference type="NCBIfam" id="TIGR00229">
    <property type="entry name" value="sensory_box"/>
    <property type="match status" value="4"/>
</dbReference>
<dbReference type="PROSITE" id="PS50113">
    <property type="entry name" value="PAC"/>
    <property type="match status" value="3"/>
</dbReference>
<dbReference type="EC" id="2.7.13.3" evidence="2"/>
<feature type="domain" description="PAS" evidence="7">
    <location>
        <begin position="269"/>
        <end position="339"/>
    </location>
</feature>
<feature type="domain" description="PAC" evidence="8">
    <location>
        <begin position="463"/>
        <end position="513"/>
    </location>
</feature>
<feature type="domain" description="PAS" evidence="7">
    <location>
        <begin position="514"/>
        <end position="570"/>
    </location>
</feature>
<dbReference type="InterPro" id="IPR001610">
    <property type="entry name" value="PAC"/>
</dbReference>
<keyword evidence="3" id="KW-0597">Phosphoprotein</keyword>